<protein>
    <submittedName>
        <fullName evidence="1">Uncharacterized protein</fullName>
    </submittedName>
</protein>
<dbReference type="Proteomes" id="UP000053989">
    <property type="component" value="Unassembled WGS sequence"/>
</dbReference>
<proteinExistence type="predicted"/>
<evidence type="ECO:0000313" key="1">
    <source>
        <dbReference type="EMBL" id="KIM58967.1"/>
    </source>
</evidence>
<sequence>MASRLFQSTPKDNRVKLSLPRLHVVKSKKNRVRRPVLRRIWSPQTSHIPCQAILQDESSPSSPRLLSAGTKAFFEREDSAMQITLWSPECISNPPLSLALPPSHLSFLIGQDGSPKQLAIAQSKQLNTGNVSMMNCQWPSTSIAQVGALSFASVRLTL</sequence>
<dbReference type="EMBL" id="KN822079">
    <property type="protein sequence ID" value="KIM58967.1"/>
    <property type="molecule type" value="Genomic_DNA"/>
</dbReference>
<reference evidence="2" key="2">
    <citation type="submission" date="2015-01" db="EMBL/GenBank/DDBJ databases">
        <title>Evolutionary Origins and Diversification of the Mycorrhizal Mutualists.</title>
        <authorList>
            <consortium name="DOE Joint Genome Institute"/>
            <consortium name="Mycorrhizal Genomics Consortium"/>
            <person name="Kohler A."/>
            <person name="Kuo A."/>
            <person name="Nagy L.G."/>
            <person name="Floudas D."/>
            <person name="Copeland A."/>
            <person name="Barry K.W."/>
            <person name="Cichocki N."/>
            <person name="Veneault-Fourrey C."/>
            <person name="LaButti K."/>
            <person name="Lindquist E.A."/>
            <person name="Lipzen A."/>
            <person name="Lundell T."/>
            <person name="Morin E."/>
            <person name="Murat C."/>
            <person name="Riley R."/>
            <person name="Ohm R."/>
            <person name="Sun H."/>
            <person name="Tunlid A."/>
            <person name="Henrissat B."/>
            <person name="Grigoriev I.V."/>
            <person name="Hibbett D.S."/>
            <person name="Martin F."/>
        </authorList>
    </citation>
    <scope>NUCLEOTIDE SEQUENCE [LARGE SCALE GENOMIC DNA]</scope>
    <source>
        <strain evidence="2">Foug A</strain>
    </source>
</reference>
<keyword evidence="2" id="KW-1185">Reference proteome</keyword>
<organism evidence="1 2">
    <name type="scientific">Scleroderma citrinum Foug A</name>
    <dbReference type="NCBI Taxonomy" id="1036808"/>
    <lineage>
        <taxon>Eukaryota</taxon>
        <taxon>Fungi</taxon>
        <taxon>Dikarya</taxon>
        <taxon>Basidiomycota</taxon>
        <taxon>Agaricomycotina</taxon>
        <taxon>Agaricomycetes</taxon>
        <taxon>Agaricomycetidae</taxon>
        <taxon>Boletales</taxon>
        <taxon>Sclerodermatineae</taxon>
        <taxon>Sclerodermataceae</taxon>
        <taxon>Scleroderma</taxon>
    </lineage>
</organism>
<evidence type="ECO:0000313" key="2">
    <source>
        <dbReference type="Proteomes" id="UP000053989"/>
    </source>
</evidence>
<accession>A0A0C3A2R8</accession>
<dbReference type="HOGENOM" id="CLU_1670436_0_0_1"/>
<dbReference type="AlphaFoldDB" id="A0A0C3A2R8"/>
<dbReference type="InParanoid" id="A0A0C3A2R8"/>
<reference evidence="1 2" key="1">
    <citation type="submission" date="2014-04" db="EMBL/GenBank/DDBJ databases">
        <authorList>
            <consortium name="DOE Joint Genome Institute"/>
            <person name="Kuo A."/>
            <person name="Kohler A."/>
            <person name="Nagy L.G."/>
            <person name="Floudas D."/>
            <person name="Copeland A."/>
            <person name="Barry K.W."/>
            <person name="Cichocki N."/>
            <person name="Veneault-Fourrey C."/>
            <person name="LaButti K."/>
            <person name="Lindquist E.A."/>
            <person name="Lipzen A."/>
            <person name="Lundell T."/>
            <person name="Morin E."/>
            <person name="Murat C."/>
            <person name="Sun H."/>
            <person name="Tunlid A."/>
            <person name="Henrissat B."/>
            <person name="Grigoriev I.V."/>
            <person name="Hibbett D.S."/>
            <person name="Martin F."/>
            <person name="Nordberg H.P."/>
            <person name="Cantor M.N."/>
            <person name="Hua S.X."/>
        </authorList>
    </citation>
    <scope>NUCLEOTIDE SEQUENCE [LARGE SCALE GENOMIC DNA]</scope>
    <source>
        <strain evidence="1 2">Foug A</strain>
    </source>
</reference>
<gene>
    <name evidence="1" type="ORF">SCLCIDRAFT_1218147</name>
</gene>
<name>A0A0C3A2R8_9AGAM</name>